<protein>
    <submittedName>
        <fullName evidence="3">Glycosyltransferase involved in cell wall bisynthesis</fullName>
    </submittedName>
</protein>
<evidence type="ECO:0000313" key="3">
    <source>
        <dbReference type="EMBL" id="SER85878.1"/>
    </source>
</evidence>
<dbReference type="Pfam" id="PF13439">
    <property type="entry name" value="Glyco_transf_4"/>
    <property type="match status" value="1"/>
</dbReference>
<reference evidence="3 4" key="1">
    <citation type="submission" date="2016-10" db="EMBL/GenBank/DDBJ databases">
        <authorList>
            <person name="de Groot N.N."/>
        </authorList>
    </citation>
    <scope>NUCLEOTIDE SEQUENCE [LARGE SCALE GENOMIC DNA]</scope>
    <source>
        <strain evidence="3 4">DSM 13760</strain>
    </source>
</reference>
<feature type="domain" description="Glycosyl transferase family 1" evidence="1">
    <location>
        <begin position="186"/>
        <end position="343"/>
    </location>
</feature>
<organism evidence="3 4">
    <name type="scientific">Isobaculum melis</name>
    <dbReference type="NCBI Taxonomy" id="142588"/>
    <lineage>
        <taxon>Bacteria</taxon>
        <taxon>Bacillati</taxon>
        <taxon>Bacillota</taxon>
        <taxon>Bacilli</taxon>
        <taxon>Lactobacillales</taxon>
        <taxon>Carnobacteriaceae</taxon>
        <taxon>Isobaculum</taxon>
    </lineage>
</organism>
<dbReference type="PANTHER" id="PTHR45947">
    <property type="entry name" value="SULFOQUINOVOSYL TRANSFERASE SQD2"/>
    <property type="match status" value="1"/>
</dbReference>
<evidence type="ECO:0000313" key="4">
    <source>
        <dbReference type="Proteomes" id="UP000198948"/>
    </source>
</evidence>
<accession>A0A1H9SLW7</accession>
<dbReference type="InterPro" id="IPR028098">
    <property type="entry name" value="Glyco_trans_4-like_N"/>
</dbReference>
<dbReference type="InterPro" id="IPR001296">
    <property type="entry name" value="Glyco_trans_1"/>
</dbReference>
<dbReference type="RefSeq" id="WP_092651946.1">
    <property type="nucleotide sequence ID" value="NZ_FOHA01000008.1"/>
</dbReference>
<evidence type="ECO:0000259" key="2">
    <source>
        <dbReference type="Pfam" id="PF13439"/>
    </source>
</evidence>
<dbReference type="AlphaFoldDB" id="A0A1H9SLW7"/>
<dbReference type="PANTHER" id="PTHR45947:SF3">
    <property type="entry name" value="SULFOQUINOVOSYL TRANSFERASE SQD2"/>
    <property type="match status" value="1"/>
</dbReference>
<dbReference type="Gene3D" id="3.40.50.2000">
    <property type="entry name" value="Glycogen Phosphorylase B"/>
    <property type="match status" value="2"/>
</dbReference>
<evidence type="ECO:0000259" key="1">
    <source>
        <dbReference type="Pfam" id="PF00534"/>
    </source>
</evidence>
<sequence length="369" mass="43102">MRKILIVGGMRRGGGITEFIITNYSKIETEELNFDFVNTIGLTDYEEYIKSKKWGLFYIRPLKKGPLKHYLDWYSFLKRNHKKYKAIHFHNESLHNFLPIIMAKLFRIENIIVHAHNTYNLKTGKFKHFFHKVGKKCVSRVGDYFFACSMNAGRFFFSKKAIKNDKVEVINNGIEIERFAFIEQERERIRASFNLRHQIVIGHVGRFEYQKNHEFIIEVFYEFHQYNQSSILMLVGMGPDEEKIKEKVKNLNLEKNVLFLGIRKDVNKIMEAMDVLLFPSIFEGLGIVLIEAQATGLPCLVSDIIAEEALCSPKIQTLSLALSAKEWAKKIQVLVTDDTERKNQHGLLREKGYSSNEVSMRLNDFYINL</sequence>
<dbReference type="GO" id="GO:0016757">
    <property type="term" value="F:glycosyltransferase activity"/>
    <property type="evidence" value="ECO:0007669"/>
    <property type="project" value="InterPro"/>
</dbReference>
<keyword evidence="3" id="KW-0808">Transferase</keyword>
<dbReference type="EMBL" id="FOHA01000008">
    <property type="protein sequence ID" value="SER85878.1"/>
    <property type="molecule type" value="Genomic_DNA"/>
</dbReference>
<keyword evidence="4" id="KW-1185">Reference proteome</keyword>
<gene>
    <name evidence="3" type="ORF">SAMN04488559_10811</name>
</gene>
<dbReference type="OrthoDB" id="9804196at2"/>
<dbReference type="SUPFAM" id="SSF53756">
    <property type="entry name" value="UDP-Glycosyltransferase/glycogen phosphorylase"/>
    <property type="match status" value="1"/>
</dbReference>
<proteinExistence type="predicted"/>
<dbReference type="InterPro" id="IPR050194">
    <property type="entry name" value="Glycosyltransferase_grp1"/>
</dbReference>
<dbReference type="Proteomes" id="UP000198948">
    <property type="component" value="Unassembled WGS sequence"/>
</dbReference>
<name>A0A1H9SLW7_9LACT</name>
<feature type="domain" description="Glycosyltransferase subfamily 4-like N-terminal" evidence="2">
    <location>
        <begin position="66"/>
        <end position="178"/>
    </location>
</feature>
<dbReference type="Pfam" id="PF00534">
    <property type="entry name" value="Glycos_transf_1"/>
    <property type="match status" value="1"/>
</dbReference>
<dbReference type="STRING" id="142588.SAMN04488559_10811"/>